<evidence type="ECO:0000256" key="3">
    <source>
        <dbReference type="ARBA" id="ARBA00023125"/>
    </source>
</evidence>
<dbReference type="InterPro" id="IPR000847">
    <property type="entry name" value="LysR_HTH_N"/>
</dbReference>
<dbReference type="SUPFAM" id="SSF46785">
    <property type="entry name" value="Winged helix' DNA-binding domain"/>
    <property type="match status" value="1"/>
</dbReference>
<evidence type="ECO:0000256" key="1">
    <source>
        <dbReference type="ARBA" id="ARBA00009437"/>
    </source>
</evidence>
<proteinExistence type="inferred from homology"/>
<dbReference type="FunFam" id="1.10.10.10:FF:000001">
    <property type="entry name" value="LysR family transcriptional regulator"/>
    <property type="match status" value="1"/>
</dbReference>
<evidence type="ECO:0000313" key="6">
    <source>
        <dbReference type="EMBL" id="PIM50709.1"/>
    </source>
</evidence>
<dbReference type="PRINTS" id="PR00039">
    <property type="entry name" value="HTHLYSR"/>
</dbReference>
<dbReference type="Pfam" id="PF00126">
    <property type="entry name" value="HTH_1"/>
    <property type="match status" value="1"/>
</dbReference>
<dbReference type="InterPro" id="IPR036388">
    <property type="entry name" value="WH-like_DNA-bd_sf"/>
</dbReference>
<accession>A0A2G9C597</accession>
<organism evidence="6 7">
    <name type="scientific">Roseateles chitinivorans</name>
    <dbReference type="NCBI Taxonomy" id="2917965"/>
    <lineage>
        <taxon>Bacteria</taxon>
        <taxon>Pseudomonadati</taxon>
        <taxon>Pseudomonadota</taxon>
        <taxon>Betaproteobacteria</taxon>
        <taxon>Burkholderiales</taxon>
        <taxon>Sphaerotilaceae</taxon>
        <taxon>Roseateles</taxon>
    </lineage>
</organism>
<keyword evidence="3" id="KW-0238">DNA-binding</keyword>
<comment type="caution">
    <text evidence="6">The sequence shown here is derived from an EMBL/GenBank/DDBJ whole genome shotgun (WGS) entry which is preliminary data.</text>
</comment>
<protein>
    <submittedName>
        <fullName evidence="6">LysR family transcriptional regulator</fullName>
    </submittedName>
</protein>
<dbReference type="PROSITE" id="PS50931">
    <property type="entry name" value="HTH_LYSR"/>
    <property type="match status" value="1"/>
</dbReference>
<evidence type="ECO:0000313" key="7">
    <source>
        <dbReference type="Proteomes" id="UP000231501"/>
    </source>
</evidence>
<evidence type="ECO:0000256" key="2">
    <source>
        <dbReference type="ARBA" id="ARBA00023015"/>
    </source>
</evidence>
<reference evidence="6 7" key="1">
    <citation type="submission" date="2017-11" db="EMBL/GenBank/DDBJ databases">
        <title>Draft genome sequence of Mitsuaria sp. HWN-4.</title>
        <authorList>
            <person name="Gundlapally S.R."/>
        </authorList>
    </citation>
    <scope>NUCLEOTIDE SEQUENCE [LARGE SCALE GENOMIC DNA]</scope>
    <source>
        <strain evidence="6 7">HWN-4</strain>
    </source>
</reference>
<name>A0A2G9C597_9BURK</name>
<dbReference type="AlphaFoldDB" id="A0A2G9C597"/>
<keyword evidence="7" id="KW-1185">Reference proteome</keyword>
<dbReference type="InterPro" id="IPR036390">
    <property type="entry name" value="WH_DNA-bd_sf"/>
</dbReference>
<dbReference type="Proteomes" id="UP000231501">
    <property type="component" value="Unassembled WGS sequence"/>
</dbReference>
<dbReference type="Pfam" id="PF03466">
    <property type="entry name" value="LysR_substrate"/>
    <property type="match status" value="1"/>
</dbReference>
<dbReference type="GO" id="GO:0003700">
    <property type="term" value="F:DNA-binding transcription factor activity"/>
    <property type="evidence" value="ECO:0007669"/>
    <property type="project" value="InterPro"/>
</dbReference>
<keyword evidence="4" id="KW-0804">Transcription</keyword>
<dbReference type="EMBL" id="PEOG01000106">
    <property type="protein sequence ID" value="PIM50709.1"/>
    <property type="molecule type" value="Genomic_DNA"/>
</dbReference>
<dbReference type="GO" id="GO:0003677">
    <property type="term" value="F:DNA binding"/>
    <property type="evidence" value="ECO:0007669"/>
    <property type="project" value="UniProtKB-KW"/>
</dbReference>
<feature type="domain" description="HTH lysR-type" evidence="5">
    <location>
        <begin position="1"/>
        <end position="58"/>
    </location>
</feature>
<dbReference type="InterPro" id="IPR005119">
    <property type="entry name" value="LysR_subst-bd"/>
</dbReference>
<dbReference type="SUPFAM" id="SSF53850">
    <property type="entry name" value="Periplasmic binding protein-like II"/>
    <property type="match status" value="1"/>
</dbReference>
<dbReference type="Gene3D" id="1.10.10.10">
    <property type="entry name" value="Winged helix-like DNA-binding domain superfamily/Winged helix DNA-binding domain"/>
    <property type="match status" value="1"/>
</dbReference>
<comment type="similarity">
    <text evidence="1">Belongs to the LysR transcriptional regulatory family.</text>
</comment>
<keyword evidence="2" id="KW-0805">Transcription regulation</keyword>
<sequence>MNLTQLETFVHVAEHGSFSKAAMVLGVAQPALSRQVRALETELHETLLLRNGRGVALTEAGRRLLQHGQDILNLVSHAKDDLRSRRSEPVGQITIAMPPTLARLHTLALIRAFQAEMPQARLTIMEGFSVHLTEWLLTGRTDLALVYNPEPLPALEILPLRRERLCLVSPKDQAPARPPTLSQLSRYPLVMPQRGHIFRSLMEQAAAMAGVQLDVRWEVASVPAILDCVAANIGHAALGEDALQIYERPERLVKTPFARADIQSTLCLVTPTSKRATPLMQRTAAVLMRMVGGGAPLGAKERA</sequence>
<dbReference type="RefSeq" id="WP_099864212.1">
    <property type="nucleotide sequence ID" value="NZ_PEOG01000106.1"/>
</dbReference>
<evidence type="ECO:0000256" key="4">
    <source>
        <dbReference type="ARBA" id="ARBA00023163"/>
    </source>
</evidence>
<dbReference type="GO" id="GO:0005829">
    <property type="term" value="C:cytosol"/>
    <property type="evidence" value="ECO:0007669"/>
    <property type="project" value="TreeGrafter"/>
</dbReference>
<dbReference type="OrthoDB" id="8587114at2"/>
<dbReference type="Gene3D" id="3.40.190.290">
    <property type="match status" value="1"/>
</dbReference>
<dbReference type="PANTHER" id="PTHR30419">
    <property type="entry name" value="HTH-TYPE TRANSCRIPTIONAL REGULATOR YBHD"/>
    <property type="match status" value="1"/>
</dbReference>
<evidence type="ECO:0000259" key="5">
    <source>
        <dbReference type="PROSITE" id="PS50931"/>
    </source>
</evidence>
<gene>
    <name evidence="6" type="ORF">CS062_23620</name>
</gene>
<dbReference type="InterPro" id="IPR050950">
    <property type="entry name" value="HTH-type_LysR_regulators"/>
</dbReference>